<dbReference type="InterPro" id="IPR049730">
    <property type="entry name" value="SNF2/RAD54-like_C"/>
</dbReference>
<keyword evidence="5" id="KW-0479">Metal-binding</keyword>
<keyword evidence="10" id="KW-0862">Zinc</keyword>
<keyword evidence="16" id="KW-0175">Coiled coil</keyword>
<evidence type="ECO:0000256" key="8">
    <source>
        <dbReference type="ARBA" id="ARBA00022801"/>
    </source>
</evidence>
<dbReference type="InterPro" id="IPR027417">
    <property type="entry name" value="P-loop_NTPase"/>
</dbReference>
<dbReference type="Gramene" id="Mp5g21000.1">
    <property type="protein sequence ID" value="Mp5g21000.1.cds"/>
    <property type="gene ID" value="Mp5g21000"/>
</dbReference>
<feature type="region of interest" description="Disordered" evidence="17">
    <location>
        <begin position="735"/>
        <end position="770"/>
    </location>
</feature>
<evidence type="ECO:0000259" key="20">
    <source>
        <dbReference type="PROSITE" id="PS51533"/>
    </source>
</evidence>
<evidence type="ECO:0000256" key="13">
    <source>
        <dbReference type="ARBA" id="ARBA00023125"/>
    </source>
</evidence>
<dbReference type="Gene3D" id="3.30.40.10">
    <property type="entry name" value="Zinc/RING finger domain, C3HC4 (zinc finger)"/>
    <property type="match status" value="1"/>
</dbReference>
<evidence type="ECO:0000256" key="14">
    <source>
        <dbReference type="ARBA" id="ARBA00023242"/>
    </source>
</evidence>
<dbReference type="InterPro" id="IPR000330">
    <property type="entry name" value="SNF2_N"/>
</dbReference>
<evidence type="ECO:0000256" key="7">
    <source>
        <dbReference type="ARBA" id="ARBA00022771"/>
    </source>
</evidence>
<feature type="region of interest" description="Disordered" evidence="17">
    <location>
        <begin position="1589"/>
        <end position="1613"/>
    </location>
</feature>
<evidence type="ECO:0000256" key="1">
    <source>
        <dbReference type="ARBA" id="ARBA00004123"/>
    </source>
</evidence>
<dbReference type="GO" id="GO:0006325">
    <property type="term" value="P:chromatin organization"/>
    <property type="evidence" value="ECO:0000318"/>
    <property type="project" value="GO_Central"/>
</dbReference>
<organism evidence="21 22">
    <name type="scientific">Marchantia polymorpha</name>
    <name type="common">Common liverwort</name>
    <name type="synonym">Marchantia aquatica</name>
    <dbReference type="NCBI Taxonomy" id="3197"/>
    <lineage>
        <taxon>Eukaryota</taxon>
        <taxon>Viridiplantae</taxon>
        <taxon>Streptophyta</taxon>
        <taxon>Embryophyta</taxon>
        <taxon>Marchantiophyta</taxon>
        <taxon>Marchantiopsida</taxon>
        <taxon>Marchantiidae</taxon>
        <taxon>Marchantiales</taxon>
        <taxon>Marchantiaceae</taxon>
        <taxon>Marchantia</taxon>
    </lineage>
</organism>
<dbReference type="GO" id="GO:0005634">
    <property type="term" value="C:nucleus"/>
    <property type="evidence" value="ECO:0000318"/>
    <property type="project" value="GO_Central"/>
</dbReference>
<dbReference type="CDD" id="cd18793">
    <property type="entry name" value="SF2_C_SNF"/>
    <property type="match status" value="1"/>
</dbReference>
<dbReference type="GO" id="GO:0010468">
    <property type="term" value="P:regulation of gene expression"/>
    <property type="evidence" value="ECO:0007669"/>
    <property type="project" value="UniProtKB-ARBA"/>
</dbReference>
<keyword evidence="7" id="KW-0863">Zinc-finger</keyword>
<feature type="compositionally biased region" description="Low complexity" evidence="17">
    <location>
        <begin position="704"/>
        <end position="718"/>
    </location>
</feature>
<dbReference type="GO" id="GO:0003677">
    <property type="term" value="F:DNA binding"/>
    <property type="evidence" value="ECO:0007669"/>
    <property type="project" value="UniProtKB-KW"/>
</dbReference>
<evidence type="ECO:0000256" key="9">
    <source>
        <dbReference type="ARBA" id="ARBA00022806"/>
    </source>
</evidence>
<dbReference type="PROSITE" id="PS51533">
    <property type="entry name" value="ADD"/>
    <property type="match status" value="1"/>
</dbReference>
<dbReference type="GO" id="GO:0140658">
    <property type="term" value="F:ATP-dependent chromatin remodeler activity"/>
    <property type="evidence" value="ECO:0000318"/>
    <property type="project" value="GO_Central"/>
</dbReference>
<name>A0A2R6WU19_MARPO</name>
<sequence length="2034" mass="228147">MEVESSSGGGHDCSELQSGTVATERTREFDDTSAALAEKLLQGCASLNDQCSQCLTHGAVNSRLQDHALNIDNDILSIASHQQVVKVDKSKVRRVVPTCILSDDSKTFDSGSCAPCQNLDRNLEKQEQMAVVKENVFQTTANRDESLAEDSRVCVDTQAENLLQHRDTIVRVVNLVEEPCEVSEIAEAVRDVVVDSSSGGKTSTQSQGGGAEALVLSNSRTSLTYLSRPPDCKPGVDVQLAEKPVMNIEPAGEACDGGSCPPIGTAEEVKKTEEEDPTIGVSLCVTVNNSSHDMLNPVVEAKAVLHSSSRLMDSNLDLAKRNLDTDLLEGASQSSSEGDSQEDDLDDDDDEEESEETFHTSEGSLKEEDIEELVELLLVAESEATHAQEILEEESLLQLRNEVEKELGETLSGEELKLAVEEEMTAYIEQWEDIAEEIEERSAVLQEKLEDAGVSLTHLFKWIEKQIPEVCTTEAWKRRTLWVGHEPTEEVEKVLNTASEELKIKHPTRSHRGKILDEGASGFLERKLAEEEGGFATHESSQDDGWSKVEDFLDNDESAGPGQLMGTKRWAAVYLASTPEQAAQLGLTLPGIDTVEEIGDIETGKGAIFKAALKNERERGLTEGQKKSIKKVREEDDVRKIRRRQKRSRQKSLVSKHVCTLRKCLPDVKDKRPPGTSLGDIVTAKEADNVPIFEDSMSIFGKASSENVVSNTSTSSAKSRPKWKSEDVTEVIDLLSDDESDHGDIRSTRKQLNSHPFEPTRTEPSPDGNRNVVATLKVEAGEYEPILHILNGSGDARNGLLHEPAASRENLDLSIVEWKASSRLDGELAGPSSQSPILSEEGSGKKRTFEGFSAGDDEESSSKKFKSVYIVDESGLVNETKVESPVESETELKQPPPEHTSSKNYLVRRTVVIDSDGEREVEEALTGHPTSKDSPRGEVTCDTKQLVCYVKDERLGHEVIESSLTHAVPAHPELDRVETWQMQANGRKRKARYESDMRVKCTSCHQLMKVYEVLRHPNPRLPVAVCKKCTRHYLSGPFRKDEDGSDSECSWCGEGGKVVCCSRCDKVFCENCITKNFDAKEYVRVCADDYWLCFFCNDTPLAHLTQELVTAESELERLIAGDRQIVYVESDEPTRYEESSLKYTKRGRHRKNIRKMLSDDELEEKQKELLAREKERQERLEHWQSVSPVPPHQFLASREISQLERETVPAEYESQPEVTIVGLPINAVRDPDEEPIFIAPSFADVLKPHQIEGVQFMWQNCMESLKKIKNDPDGVGCILAHSMGLGKTLQVITFLHTVLTSELLWFKTALIVVPVNVLHNWKREFEMWQDNLHNPIPVYILDDSIRENSRRAQLLISWHKGGGVMLIGYSAFRNLSNGKHVKDKVTRDSLCESLQNPGPDILVCDEAHMIKNGKADITQVLKQVRSKRRVALTGSPLQNNLMEYYCMVDFVREGFLGTPTVFKNRFQNPIENGQHCDSTASDVRVMKMRAHVLNKTLRGFVQRKDSSVLKGELPPKCVYVISVRLSNLQRRLYEHYLQIHGMMHDDDEALENKTHRRLLFNAYHSFSKIWNHPDLLLLAQEEKIRRQQEDSYDEFANESDEEKLSETDAAGGNTSSCADVKLKFGIGNRSWKRKGVTDHDELENSLWWKDIMEGSSREDVNLSGKMVLLLELLSMSAARGDKTLVFSQSLGTLDIIEKFMETRLFLPAEGRYWEHDKHWYRLDGSTPAAARMCMCERFNNPTNTDVKCVLISTRAGSLGINLPAANRVVIVDGSWNPTHDLQALFRAWRLGQRKPVFAYRLLACGTMEEKIYNRQVAKEGVAARVLDKNYPERIFNGDDLEFLFRLEPDDDDFVSKENDGYSSALDTSMEHASTSSSSGLLSIVSASKNKLSSFNVPDDAPPVDDIMGKLLLDHRPRWVVRYHEHEPLLEHQEKEDLSAEERQYAWSSIEVGAQNNPLQNVVTTVALSGYYQSLDDLTIVHSTPSGHSRPSCSSKDHAALLSEYKVEVSEQILCNSCKQHISWNDISTGHKKFL</sequence>
<dbReference type="SMART" id="SM00490">
    <property type="entry name" value="HELICc"/>
    <property type="match status" value="1"/>
</dbReference>
<gene>
    <name evidence="21" type="ORF">MARPO_0058s0081</name>
</gene>
<dbReference type="PROSITE" id="PS51194">
    <property type="entry name" value="HELICASE_CTER"/>
    <property type="match status" value="1"/>
</dbReference>
<dbReference type="GO" id="GO:0004386">
    <property type="term" value="F:helicase activity"/>
    <property type="evidence" value="ECO:0007669"/>
    <property type="project" value="UniProtKB-KW"/>
</dbReference>
<evidence type="ECO:0000259" key="19">
    <source>
        <dbReference type="PROSITE" id="PS51194"/>
    </source>
</evidence>
<dbReference type="InterPro" id="IPR001650">
    <property type="entry name" value="Helicase_C-like"/>
</dbReference>
<dbReference type="GO" id="GO:0016887">
    <property type="term" value="F:ATP hydrolysis activity"/>
    <property type="evidence" value="ECO:0007669"/>
    <property type="project" value="InterPro"/>
</dbReference>
<dbReference type="PANTHER" id="PTHR45797:SF1">
    <property type="entry name" value="HELICASE ARIP4"/>
    <property type="match status" value="1"/>
</dbReference>
<evidence type="ECO:0000256" key="17">
    <source>
        <dbReference type="SAM" id="MobiDB-lite"/>
    </source>
</evidence>
<feature type="region of interest" description="Disordered" evidence="17">
    <location>
        <begin position="1"/>
        <end position="27"/>
    </location>
</feature>
<reference evidence="22" key="1">
    <citation type="journal article" date="2017" name="Cell">
        <title>Insights into land plant evolution garnered from the Marchantia polymorpha genome.</title>
        <authorList>
            <person name="Bowman J.L."/>
            <person name="Kohchi T."/>
            <person name="Yamato K.T."/>
            <person name="Jenkins J."/>
            <person name="Shu S."/>
            <person name="Ishizaki K."/>
            <person name="Yamaoka S."/>
            <person name="Nishihama R."/>
            <person name="Nakamura Y."/>
            <person name="Berger F."/>
            <person name="Adam C."/>
            <person name="Aki S.S."/>
            <person name="Althoff F."/>
            <person name="Araki T."/>
            <person name="Arteaga-Vazquez M.A."/>
            <person name="Balasubrmanian S."/>
            <person name="Barry K."/>
            <person name="Bauer D."/>
            <person name="Boehm C.R."/>
            <person name="Briginshaw L."/>
            <person name="Caballero-Perez J."/>
            <person name="Catarino B."/>
            <person name="Chen F."/>
            <person name="Chiyoda S."/>
            <person name="Chovatia M."/>
            <person name="Davies K.M."/>
            <person name="Delmans M."/>
            <person name="Demura T."/>
            <person name="Dierschke T."/>
            <person name="Dolan L."/>
            <person name="Dorantes-Acosta A.E."/>
            <person name="Eklund D.M."/>
            <person name="Florent S.N."/>
            <person name="Flores-Sandoval E."/>
            <person name="Fujiyama A."/>
            <person name="Fukuzawa H."/>
            <person name="Galik B."/>
            <person name="Grimanelli D."/>
            <person name="Grimwood J."/>
            <person name="Grossniklaus U."/>
            <person name="Hamada T."/>
            <person name="Haseloff J."/>
            <person name="Hetherington A.J."/>
            <person name="Higo A."/>
            <person name="Hirakawa Y."/>
            <person name="Hundley H.N."/>
            <person name="Ikeda Y."/>
            <person name="Inoue K."/>
            <person name="Inoue S.I."/>
            <person name="Ishida S."/>
            <person name="Jia Q."/>
            <person name="Kakita M."/>
            <person name="Kanazawa T."/>
            <person name="Kawai Y."/>
            <person name="Kawashima T."/>
            <person name="Kennedy M."/>
            <person name="Kinose K."/>
            <person name="Kinoshita T."/>
            <person name="Kohara Y."/>
            <person name="Koide E."/>
            <person name="Komatsu K."/>
            <person name="Kopischke S."/>
            <person name="Kubo M."/>
            <person name="Kyozuka J."/>
            <person name="Lagercrantz U."/>
            <person name="Lin S.S."/>
            <person name="Lindquist E."/>
            <person name="Lipzen A.M."/>
            <person name="Lu C.W."/>
            <person name="De Luna E."/>
            <person name="Martienssen R.A."/>
            <person name="Minamino N."/>
            <person name="Mizutani M."/>
            <person name="Mizutani M."/>
            <person name="Mochizuki N."/>
            <person name="Monte I."/>
            <person name="Mosher R."/>
            <person name="Nagasaki H."/>
            <person name="Nakagami H."/>
            <person name="Naramoto S."/>
            <person name="Nishitani K."/>
            <person name="Ohtani M."/>
            <person name="Okamoto T."/>
            <person name="Okumura M."/>
            <person name="Phillips J."/>
            <person name="Pollak B."/>
            <person name="Reinders A."/>
            <person name="Rovekamp M."/>
            <person name="Sano R."/>
            <person name="Sawa S."/>
            <person name="Schmid M.W."/>
            <person name="Shirakawa M."/>
            <person name="Solano R."/>
            <person name="Spunde A."/>
            <person name="Suetsugu N."/>
            <person name="Sugano S."/>
            <person name="Sugiyama A."/>
            <person name="Sun R."/>
            <person name="Suzuki Y."/>
            <person name="Takenaka M."/>
            <person name="Takezawa D."/>
            <person name="Tomogane H."/>
            <person name="Tsuzuki M."/>
            <person name="Ueda T."/>
            <person name="Umeda M."/>
            <person name="Ward J.M."/>
            <person name="Watanabe Y."/>
            <person name="Yazaki K."/>
            <person name="Yokoyama R."/>
            <person name="Yoshitake Y."/>
            <person name="Yotsui I."/>
            <person name="Zachgo S."/>
            <person name="Schmutz J."/>
        </authorList>
    </citation>
    <scope>NUCLEOTIDE SEQUENCE [LARGE SCALE GENOMIC DNA]</scope>
    <source>
        <strain evidence="22">Tak-1</strain>
    </source>
</reference>
<feature type="compositionally biased region" description="Basic and acidic residues" evidence="17">
    <location>
        <begin position="356"/>
        <end position="367"/>
    </location>
</feature>
<evidence type="ECO:0000313" key="21">
    <source>
        <dbReference type="EMBL" id="PTQ37304.1"/>
    </source>
</evidence>
<dbReference type="InterPro" id="IPR014001">
    <property type="entry name" value="Helicase_ATP-bd"/>
</dbReference>
<evidence type="ECO:0000256" key="3">
    <source>
        <dbReference type="ARBA" id="ARBA00007025"/>
    </source>
</evidence>
<feature type="region of interest" description="Disordered" evidence="17">
    <location>
        <begin position="917"/>
        <end position="938"/>
    </location>
</feature>
<dbReference type="InterPro" id="IPR041430">
    <property type="entry name" value="ADD_ATRX"/>
</dbReference>
<dbReference type="Gene3D" id="3.40.50.300">
    <property type="entry name" value="P-loop containing nucleotide triphosphate hydrolases"/>
    <property type="match status" value="1"/>
</dbReference>
<dbReference type="InterPro" id="IPR011011">
    <property type="entry name" value="Znf_FYVE_PHD"/>
</dbReference>
<dbReference type="Proteomes" id="UP000244005">
    <property type="component" value="Unassembled WGS sequence"/>
</dbReference>
<keyword evidence="14" id="KW-0539">Nucleus</keyword>
<feature type="region of interest" description="Disordered" evidence="17">
    <location>
        <begin position="704"/>
        <end position="723"/>
    </location>
</feature>
<comment type="subcellular location">
    <subcellularLocation>
        <location evidence="2">Chromosome</location>
        <location evidence="2">Telomere</location>
    </subcellularLocation>
    <subcellularLocation>
        <location evidence="1">Nucleus</location>
    </subcellularLocation>
</comment>
<comment type="similarity">
    <text evidence="3">Belongs to the SNF2/RAD54 helicase family.</text>
</comment>
<feature type="region of interest" description="Disordered" evidence="17">
    <location>
        <begin position="824"/>
        <end position="859"/>
    </location>
</feature>
<dbReference type="SUPFAM" id="SSF52540">
    <property type="entry name" value="P-loop containing nucleoside triphosphate hydrolases"/>
    <property type="match status" value="2"/>
</dbReference>
<dbReference type="GO" id="GO:0000781">
    <property type="term" value="C:chromosome, telomeric region"/>
    <property type="evidence" value="ECO:0007669"/>
    <property type="project" value="UniProtKB-SubCell"/>
</dbReference>
<dbReference type="Gene3D" id="3.40.50.10810">
    <property type="entry name" value="Tandem AAA-ATPase domain"/>
    <property type="match status" value="1"/>
</dbReference>
<evidence type="ECO:0000256" key="11">
    <source>
        <dbReference type="ARBA" id="ARBA00022840"/>
    </source>
</evidence>
<feature type="coiled-coil region" evidence="16">
    <location>
        <begin position="421"/>
        <end position="448"/>
    </location>
</feature>
<keyword evidence="13" id="KW-0238">DNA-binding</keyword>
<feature type="compositionally biased region" description="Acidic residues" evidence="17">
    <location>
        <begin position="339"/>
        <end position="355"/>
    </location>
</feature>
<dbReference type="GO" id="GO:0008270">
    <property type="term" value="F:zinc ion binding"/>
    <property type="evidence" value="ECO:0007669"/>
    <property type="project" value="UniProtKB-KW"/>
</dbReference>
<dbReference type="CDD" id="cd11726">
    <property type="entry name" value="ADDz_ATRX"/>
    <property type="match status" value="1"/>
</dbReference>
<dbReference type="PANTHER" id="PTHR45797">
    <property type="entry name" value="RAD54-LIKE"/>
    <property type="match status" value="1"/>
</dbReference>
<dbReference type="InterPro" id="IPR013083">
    <property type="entry name" value="Znf_RING/FYVE/PHD"/>
</dbReference>
<evidence type="ECO:0000256" key="10">
    <source>
        <dbReference type="ARBA" id="ARBA00022833"/>
    </source>
</evidence>
<dbReference type="InterPro" id="IPR044574">
    <property type="entry name" value="ARIP4-like"/>
</dbReference>
<evidence type="ECO:0000259" key="18">
    <source>
        <dbReference type="PROSITE" id="PS51192"/>
    </source>
</evidence>
<evidence type="ECO:0000256" key="6">
    <source>
        <dbReference type="ARBA" id="ARBA00022741"/>
    </source>
</evidence>
<proteinExistence type="inferred from homology"/>
<keyword evidence="9" id="KW-0347">Helicase</keyword>
<evidence type="ECO:0000256" key="4">
    <source>
        <dbReference type="ARBA" id="ARBA00022454"/>
    </source>
</evidence>
<feature type="compositionally biased region" description="Acidic residues" evidence="17">
    <location>
        <begin position="1590"/>
        <end position="1603"/>
    </location>
</feature>
<dbReference type="SUPFAM" id="SSF57903">
    <property type="entry name" value="FYVE/PHD zinc finger"/>
    <property type="match status" value="1"/>
</dbReference>
<dbReference type="InterPro" id="IPR038718">
    <property type="entry name" value="SNF2-like_sf"/>
</dbReference>
<dbReference type="GO" id="GO:0003712">
    <property type="term" value="F:transcription coregulator activity"/>
    <property type="evidence" value="ECO:0000318"/>
    <property type="project" value="GO_Central"/>
</dbReference>
<accession>A0A2R6WU19</accession>
<keyword evidence="4" id="KW-0158">Chromosome</keyword>
<feature type="region of interest" description="Disordered" evidence="17">
    <location>
        <begin position="329"/>
        <end position="367"/>
    </location>
</feature>
<feature type="region of interest" description="Disordered" evidence="17">
    <location>
        <begin position="880"/>
        <end position="905"/>
    </location>
</feature>
<evidence type="ECO:0000256" key="2">
    <source>
        <dbReference type="ARBA" id="ARBA00004574"/>
    </source>
</evidence>
<keyword evidence="8" id="KW-0378">Hydrolase</keyword>
<feature type="domain" description="Helicase C-terminal" evidence="19">
    <location>
        <begin position="1668"/>
        <end position="1841"/>
    </location>
</feature>
<evidence type="ECO:0000256" key="12">
    <source>
        <dbReference type="ARBA" id="ARBA00022895"/>
    </source>
</evidence>
<dbReference type="OrthoDB" id="2020972at2759"/>
<dbReference type="Pfam" id="PF00176">
    <property type="entry name" value="SNF2-rel_dom"/>
    <property type="match status" value="1"/>
</dbReference>
<dbReference type="InterPro" id="IPR025766">
    <property type="entry name" value="ADD"/>
</dbReference>
<keyword evidence="11" id="KW-0067">ATP-binding</keyword>
<evidence type="ECO:0000256" key="5">
    <source>
        <dbReference type="ARBA" id="ARBA00022723"/>
    </source>
</evidence>
<dbReference type="Pfam" id="PF00271">
    <property type="entry name" value="Helicase_C"/>
    <property type="match status" value="1"/>
</dbReference>
<evidence type="ECO:0000313" key="22">
    <source>
        <dbReference type="Proteomes" id="UP000244005"/>
    </source>
</evidence>
<dbReference type="CDD" id="cd18007">
    <property type="entry name" value="DEXHc_ATRX-like"/>
    <property type="match status" value="1"/>
</dbReference>
<dbReference type="Pfam" id="PF17981">
    <property type="entry name" value="ADD_ATRX"/>
    <property type="match status" value="1"/>
</dbReference>
<dbReference type="GO" id="GO:0005524">
    <property type="term" value="F:ATP binding"/>
    <property type="evidence" value="ECO:0007669"/>
    <property type="project" value="UniProtKB-KW"/>
</dbReference>
<feature type="domain" description="Helicase ATP-binding" evidence="18">
    <location>
        <begin position="1268"/>
        <end position="1454"/>
    </location>
</feature>
<keyword evidence="6" id="KW-0547">Nucleotide-binding</keyword>
<dbReference type="PROSITE" id="PS51192">
    <property type="entry name" value="HELICASE_ATP_BIND_1"/>
    <property type="match status" value="1"/>
</dbReference>
<keyword evidence="22" id="KW-1185">Reference proteome</keyword>
<dbReference type="EMBL" id="KZ772730">
    <property type="protein sequence ID" value="PTQ37304.1"/>
    <property type="molecule type" value="Genomic_DNA"/>
</dbReference>
<keyword evidence="12" id="KW-0779">Telomere</keyword>
<protein>
    <recommendedName>
        <fullName evidence="15">ATP-dependent helicase ATRX</fullName>
    </recommendedName>
</protein>
<dbReference type="SMART" id="SM00487">
    <property type="entry name" value="DEXDc"/>
    <property type="match status" value="1"/>
</dbReference>
<evidence type="ECO:0000256" key="16">
    <source>
        <dbReference type="SAM" id="Coils"/>
    </source>
</evidence>
<feature type="domain" description="PHD-type" evidence="20">
    <location>
        <begin position="989"/>
        <end position="1124"/>
    </location>
</feature>
<evidence type="ECO:0000256" key="15">
    <source>
        <dbReference type="ARBA" id="ARBA00031106"/>
    </source>
</evidence>